<evidence type="ECO:0008006" key="3">
    <source>
        <dbReference type="Google" id="ProtNLM"/>
    </source>
</evidence>
<dbReference type="EMBL" id="JACLAU010000001">
    <property type="protein sequence ID" value="MBC2650474.1"/>
    <property type="molecule type" value="Genomic_DNA"/>
</dbReference>
<dbReference type="Gene3D" id="3.30.360.10">
    <property type="entry name" value="Dihydrodipicolinate Reductase, domain 2"/>
    <property type="match status" value="1"/>
</dbReference>
<sequence>MFLAHFQTPSSAKITKILDHPEGGRSHVDLDFRQAGPQTWDIEVETDGGTLTLAGGGAVLTLPDTTCREQDREYPRLYAHFAGLIRQRAGDVDVGPLRLVADAFLRGTVRTVEPFID</sequence>
<accession>A0A7X1F5F3</accession>
<protein>
    <recommendedName>
        <fullName evidence="3">Gfo/Idh/MocA-like oxidoreductase C-terminal domain-containing protein</fullName>
    </recommendedName>
</protein>
<dbReference type="RefSeq" id="WP_185681866.1">
    <property type="nucleotide sequence ID" value="NZ_JACLAU010000001.1"/>
</dbReference>
<evidence type="ECO:0000313" key="1">
    <source>
        <dbReference type="EMBL" id="MBC2650474.1"/>
    </source>
</evidence>
<proteinExistence type="predicted"/>
<organism evidence="1 2">
    <name type="scientific">Novosphingobium aerophilum</name>
    <dbReference type="NCBI Taxonomy" id="2839843"/>
    <lineage>
        <taxon>Bacteria</taxon>
        <taxon>Pseudomonadati</taxon>
        <taxon>Pseudomonadota</taxon>
        <taxon>Alphaproteobacteria</taxon>
        <taxon>Sphingomonadales</taxon>
        <taxon>Sphingomonadaceae</taxon>
        <taxon>Novosphingobium</taxon>
    </lineage>
</organism>
<name>A0A7X1F5F3_9SPHN</name>
<dbReference type="AlphaFoldDB" id="A0A7X1F5F3"/>
<reference evidence="1 2" key="1">
    <citation type="submission" date="2020-08" db="EMBL/GenBank/DDBJ databases">
        <title>The genome sequence of Novosphingobium flavum 4Y4.</title>
        <authorList>
            <person name="Liu Y."/>
        </authorList>
    </citation>
    <scope>NUCLEOTIDE SEQUENCE [LARGE SCALE GENOMIC DNA]</scope>
    <source>
        <strain evidence="1 2">4Y4</strain>
    </source>
</reference>
<gene>
    <name evidence="1" type="ORF">H7F49_01990</name>
</gene>
<dbReference type="Proteomes" id="UP000520156">
    <property type="component" value="Unassembled WGS sequence"/>
</dbReference>
<keyword evidence="2" id="KW-1185">Reference proteome</keyword>
<comment type="caution">
    <text evidence="1">The sequence shown here is derived from an EMBL/GenBank/DDBJ whole genome shotgun (WGS) entry which is preliminary data.</text>
</comment>
<evidence type="ECO:0000313" key="2">
    <source>
        <dbReference type="Proteomes" id="UP000520156"/>
    </source>
</evidence>